<dbReference type="InterPro" id="IPR011990">
    <property type="entry name" value="TPR-like_helical_dom_sf"/>
</dbReference>
<accession>A0A5M7BUX9</accession>
<gene>
    <name evidence="3" type="ORF">F1721_19295</name>
</gene>
<dbReference type="GO" id="GO:0003677">
    <property type="term" value="F:DNA binding"/>
    <property type="evidence" value="ECO:0007669"/>
    <property type="project" value="InterPro"/>
</dbReference>
<sequence>MRRWANSTLRAPSSASAGSRSRGMGCFLSSAGRTESTKGTTAGPEHEPGDNRAPAGTRWRRAGPPRNVAVVVRQSDLARKRRSRGHTQETLAHRLEVDVSTVARWERGASTPTPRMREALARELGLSLDQLAALLPGAPAAASAPVPDVPAEDPVELIKDVWTSAERDGLVARLAENAPAPGLTGDRAVRVAHQWLITPPPPSVAGRGEAGRRIGSGELGRIQARLRYLHHADDVVAGGDLHTTIRGEVARTAALLRTASYPEEVGRGLLRAVAELCQLAGWSTADGGHVATAERYYLSGIQAAHAADDPVLAAQVVSALAGHLTEFGRARDAVLVARSALARLDGLARNATTPTVRALLHARASWAHAAAGEISQAATAIQRAQDEYARRRDGDPDPAWVYWLTPEEMDIIVGRVDTALGQPQQARQRLTSAIRSCDHRRVRETALYTTWLAHAHLRAQDVDRAAALADRARELSETIPSAYSERAVRQLSRQLAATR</sequence>
<dbReference type="SUPFAM" id="SSF47413">
    <property type="entry name" value="lambda repressor-like DNA-binding domains"/>
    <property type="match status" value="1"/>
</dbReference>
<dbReference type="OrthoDB" id="3213425at2"/>
<organism evidence="3 4">
    <name type="scientific">Saccharopolyspora hirsuta</name>
    <dbReference type="NCBI Taxonomy" id="1837"/>
    <lineage>
        <taxon>Bacteria</taxon>
        <taxon>Bacillati</taxon>
        <taxon>Actinomycetota</taxon>
        <taxon>Actinomycetes</taxon>
        <taxon>Pseudonocardiales</taxon>
        <taxon>Pseudonocardiaceae</taxon>
        <taxon>Saccharopolyspora</taxon>
    </lineage>
</organism>
<feature type="compositionally biased region" description="Low complexity" evidence="1">
    <location>
        <begin position="10"/>
        <end position="25"/>
    </location>
</feature>
<dbReference type="Proteomes" id="UP000323946">
    <property type="component" value="Unassembled WGS sequence"/>
</dbReference>
<evidence type="ECO:0000256" key="1">
    <source>
        <dbReference type="SAM" id="MobiDB-lite"/>
    </source>
</evidence>
<dbReference type="Pfam" id="PF01381">
    <property type="entry name" value="HTH_3"/>
    <property type="match status" value="1"/>
</dbReference>
<comment type="caution">
    <text evidence="3">The sequence shown here is derived from an EMBL/GenBank/DDBJ whole genome shotgun (WGS) entry which is preliminary data.</text>
</comment>
<evidence type="ECO:0000259" key="2">
    <source>
        <dbReference type="PROSITE" id="PS50943"/>
    </source>
</evidence>
<protein>
    <submittedName>
        <fullName evidence="3">Helix-turn-helix transcriptional regulator</fullName>
    </submittedName>
</protein>
<dbReference type="PROSITE" id="PS50943">
    <property type="entry name" value="HTH_CROC1"/>
    <property type="match status" value="1"/>
</dbReference>
<evidence type="ECO:0000313" key="4">
    <source>
        <dbReference type="Proteomes" id="UP000323946"/>
    </source>
</evidence>
<dbReference type="InterPro" id="IPR010982">
    <property type="entry name" value="Lambda_DNA-bd_dom_sf"/>
</dbReference>
<reference evidence="3 4" key="1">
    <citation type="submission" date="2019-09" db="EMBL/GenBank/DDBJ databases">
        <title>Draft genome sequence of the thermophilic Saccharopolyspora hirsuta VKM Ac-666T.</title>
        <authorList>
            <person name="Lobastova T.G."/>
            <person name="Fokina V."/>
            <person name="Bragin E.Y."/>
            <person name="Shtratnikova V.Y."/>
            <person name="Starodumova I.P."/>
            <person name="Tarlachkov S.V."/>
            <person name="Donova M.V."/>
        </authorList>
    </citation>
    <scope>NUCLEOTIDE SEQUENCE [LARGE SCALE GENOMIC DNA]</scope>
    <source>
        <strain evidence="3 4">VKM Ac-666</strain>
    </source>
</reference>
<evidence type="ECO:0000313" key="3">
    <source>
        <dbReference type="EMBL" id="KAA5831958.1"/>
    </source>
</evidence>
<feature type="domain" description="HTH cro/C1-type" evidence="2">
    <location>
        <begin position="77"/>
        <end position="131"/>
    </location>
</feature>
<dbReference type="EMBL" id="VWPH01000008">
    <property type="protein sequence ID" value="KAA5831958.1"/>
    <property type="molecule type" value="Genomic_DNA"/>
</dbReference>
<dbReference type="Gene3D" id="1.25.40.10">
    <property type="entry name" value="Tetratricopeptide repeat domain"/>
    <property type="match status" value="1"/>
</dbReference>
<dbReference type="AlphaFoldDB" id="A0A5M7BUX9"/>
<feature type="compositionally biased region" description="Polar residues" evidence="1">
    <location>
        <begin position="31"/>
        <end position="40"/>
    </location>
</feature>
<proteinExistence type="predicted"/>
<dbReference type="CDD" id="cd00093">
    <property type="entry name" value="HTH_XRE"/>
    <property type="match status" value="1"/>
</dbReference>
<name>A0A5M7BUX9_SACHI</name>
<keyword evidence="4" id="KW-1185">Reference proteome</keyword>
<dbReference type="InterPro" id="IPR001387">
    <property type="entry name" value="Cro/C1-type_HTH"/>
</dbReference>
<feature type="region of interest" description="Disordered" evidence="1">
    <location>
        <begin position="1"/>
        <end position="62"/>
    </location>
</feature>
<dbReference type="Gene3D" id="1.10.260.40">
    <property type="entry name" value="lambda repressor-like DNA-binding domains"/>
    <property type="match status" value="1"/>
</dbReference>
<dbReference type="SUPFAM" id="SSF48452">
    <property type="entry name" value="TPR-like"/>
    <property type="match status" value="1"/>
</dbReference>
<dbReference type="SMART" id="SM00530">
    <property type="entry name" value="HTH_XRE"/>
    <property type="match status" value="1"/>
</dbReference>